<dbReference type="PROSITE" id="PS50923">
    <property type="entry name" value="SUSHI"/>
    <property type="match status" value="1"/>
</dbReference>
<keyword evidence="4" id="KW-1185">Reference proteome</keyword>
<reference evidence="5" key="2">
    <citation type="submission" date="2025-08" db="UniProtKB">
        <authorList>
            <consortium name="RefSeq"/>
        </authorList>
    </citation>
    <scope>IDENTIFICATION</scope>
    <source>
        <tissue evidence="5">Whole body</tissue>
    </source>
</reference>
<dbReference type="Gene3D" id="2.10.70.10">
    <property type="entry name" value="Complement Module, domain 1"/>
    <property type="match status" value="1"/>
</dbReference>
<evidence type="ECO:0000256" key="1">
    <source>
        <dbReference type="ARBA" id="ARBA00023157"/>
    </source>
</evidence>
<dbReference type="InterPro" id="IPR000436">
    <property type="entry name" value="Sushi_SCR_CCP_dom"/>
</dbReference>
<evidence type="ECO:0000313" key="4">
    <source>
        <dbReference type="Proteomes" id="UP001652626"/>
    </source>
</evidence>
<evidence type="ECO:0000259" key="3">
    <source>
        <dbReference type="PROSITE" id="PS50923"/>
    </source>
</evidence>
<dbReference type="Proteomes" id="UP001652626">
    <property type="component" value="Chromosome 2"/>
</dbReference>
<comment type="caution">
    <text evidence="2">Lacks conserved residue(s) required for the propagation of feature annotation.</text>
</comment>
<dbReference type="GeneID" id="113404389"/>
<evidence type="ECO:0000256" key="2">
    <source>
        <dbReference type="PROSITE-ProRule" id="PRU00302"/>
    </source>
</evidence>
<sequence>VQKCRNCVSQTVLQSHTANFGSIAAPSHADIDIGSIPTTYTFRGHHPYFSHNSRSLETNQIYQTNDYNDKSIGFAKRQSPLQISYAPKTITQYDEKIPLKVHEPREDPKLFYQSDIYLKDINGRNINQEVASIYPGRQYIPADEKYRVPKHLLRSYYENHSYAPPQKICIQCPRDRTLVAKVGADRVFFQSPTLKTCSGRKAPTNVRFVHMYGAKFGTLLERGSHVVLGRLMYKNQSVQHCKIQVHVIVQTCPTPKYLISHCEDEYKPCNFTCRDKTLELQGESALFCGEDMKWEGFLPHCRARNWCKPLPPPDNGQISCKGDTAEPYSGLVEGARCRIRCPLGWRWNDKAVSVCRRGTWTNILKCIPKKEKQK</sequence>
<dbReference type="CDD" id="cd00033">
    <property type="entry name" value="CCP"/>
    <property type="match status" value="1"/>
</dbReference>
<protein>
    <submittedName>
        <fullName evidence="5">Uncharacterized protein LOC113404389</fullName>
    </submittedName>
</protein>
<keyword evidence="1" id="KW-1015">Disulfide bond</keyword>
<evidence type="ECO:0000313" key="5">
    <source>
        <dbReference type="RefSeq" id="XP_064073656.1"/>
    </source>
</evidence>
<reference evidence="4" key="1">
    <citation type="submission" date="2025-05" db="UniProtKB">
        <authorList>
            <consortium name="RefSeq"/>
        </authorList>
    </citation>
    <scope>NUCLEOTIDE SEQUENCE [LARGE SCALE GENOMIC DNA]</scope>
</reference>
<dbReference type="InterPro" id="IPR035976">
    <property type="entry name" value="Sushi/SCR/CCP_sf"/>
</dbReference>
<feature type="non-terminal residue" evidence="5">
    <location>
        <position position="1"/>
    </location>
</feature>
<proteinExistence type="predicted"/>
<feature type="domain" description="Sushi" evidence="3">
    <location>
        <begin position="250"/>
        <end position="303"/>
    </location>
</feature>
<accession>A0ABM4AQT1</accession>
<keyword evidence="2" id="KW-0768">Sushi</keyword>
<dbReference type="SUPFAM" id="SSF57535">
    <property type="entry name" value="Complement control module/SCR domain"/>
    <property type="match status" value="1"/>
</dbReference>
<organism evidence="4 5">
    <name type="scientific">Vanessa tameamea</name>
    <name type="common">Kamehameha butterfly</name>
    <dbReference type="NCBI Taxonomy" id="334116"/>
    <lineage>
        <taxon>Eukaryota</taxon>
        <taxon>Metazoa</taxon>
        <taxon>Ecdysozoa</taxon>
        <taxon>Arthropoda</taxon>
        <taxon>Hexapoda</taxon>
        <taxon>Insecta</taxon>
        <taxon>Pterygota</taxon>
        <taxon>Neoptera</taxon>
        <taxon>Endopterygota</taxon>
        <taxon>Lepidoptera</taxon>
        <taxon>Glossata</taxon>
        <taxon>Ditrysia</taxon>
        <taxon>Papilionoidea</taxon>
        <taxon>Nymphalidae</taxon>
        <taxon>Nymphalinae</taxon>
        <taxon>Vanessa</taxon>
    </lineage>
</organism>
<name>A0ABM4AQT1_VANTA</name>
<dbReference type="SMART" id="SM00032">
    <property type="entry name" value="CCP"/>
    <property type="match status" value="2"/>
</dbReference>
<gene>
    <name evidence="5" type="primary">LOC113404389</name>
</gene>
<dbReference type="RefSeq" id="XP_064073656.1">
    <property type="nucleotide sequence ID" value="XM_064217586.1"/>
</dbReference>